<dbReference type="PATRIC" id="fig|47853.6.peg.4417"/>
<gene>
    <name evidence="3" type="ORF">TK50_21115</name>
</gene>
<dbReference type="InterPro" id="IPR035930">
    <property type="entry name" value="FomD-like_sf"/>
</dbReference>
<dbReference type="PANTHER" id="PTHR39159:SF1">
    <property type="entry name" value="UPF0374 PROTEIN YGAC"/>
    <property type="match status" value="1"/>
</dbReference>
<dbReference type="InterPro" id="IPR007295">
    <property type="entry name" value="DUF402"/>
</dbReference>
<dbReference type="InterPro" id="IPR050212">
    <property type="entry name" value="Ntdp-like"/>
</dbReference>
<keyword evidence="4" id="KW-1185">Reference proteome</keyword>
<comment type="caution">
    <text evidence="3">The sequence shown here is derived from an EMBL/GenBank/DDBJ whole genome shotgun (WGS) entry which is preliminary data.</text>
</comment>
<dbReference type="GO" id="GO:0016787">
    <property type="term" value="F:hydrolase activity"/>
    <property type="evidence" value="ECO:0007669"/>
    <property type="project" value="UniProtKB-KW"/>
</dbReference>
<organism evidence="3 4">
    <name type="scientific">Micromonospora haikouensis</name>
    <dbReference type="NCBI Taxonomy" id="686309"/>
    <lineage>
        <taxon>Bacteria</taxon>
        <taxon>Bacillati</taxon>
        <taxon>Actinomycetota</taxon>
        <taxon>Actinomycetes</taxon>
        <taxon>Micromonosporales</taxon>
        <taxon>Micromonosporaceae</taxon>
        <taxon>Micromonospora</taxon>
    </lineage>
</organism>
<dbReference type="AlphaFoldDB" id="A0A0D0X1G0"/>
<protein>
    <recommendedName>
        <fullName evidence="2">DUF402 domain-containing protein</fullName>
    </recommendedName>
</protein>
<keyword evidence="1" id="KW-0378">Hydrolase</keyword>
<proteinExistence type="predicted"/>
<dbReference type="SUPFAM" id="SSF159234">
    <property type="entry name" value="FomD-like"/>
    <property type="match status" value="1"/>
</dbReference>
<dbReference type="Proteomes" id="UP000032254">
    <property type="component" value="Unassembled WGS sequence"/>
</dbReference>
<dbReference type="OrthoDB" id="3815685at2"/>
<accession>A0A0D0X1G0</accession>
<sequence>MSFTPGQTILRRHVRAGTVTVVQPMRVVSDDDAGLLLWKPAGSEYANLVDADGKTQHELPIDRMRRPRLVHQAWRRHDILVLMLPEASHSVWWFFAESGFVGWYVNLETPYVRHVGGVDTTDLLLDVVIDPQRNWWWKDEDELAARVGHPLYPDADAADAARREGEHLIRLAEAGAHPFDGTHVDFRPDPSWLNPDLPAEWSEFPSVW</sequence>
<evidence type="ECO:0000259" key="2">
    <source>
        <dbReference type="Pfam" id="PF04167"/>
    </source>
</evidence>
<name>A0A0D0X1G0_9ACTN</name>
<dbReference type="PANTHER" id="PTHR39159">
    <property type="match status" value="1"/>
</dbReference>
<dbReference type="EMBL" id="JXSX01000002">
    <property type="protein sequence ID" value="KIR63340.1"/>
    <property type="molecule type" value="Genomic_DNA"/>
</dbReference>
<dbReference type="Gene3D" id="2.40.380.10">
    <property type="entry name" value="FomD-like"/>
    <property type="match status" value="1"/>
</dbReference>
<evidence type="ECO:0000313" key="3">
    <source>
        <dbReference type="EMBL" id="KIR63340.1"/>
    </source>
</evidence>
<reference evidence="3 4" key="1">
    <citation type="submission" date="2015-01" db="EMBL/GenBank/DDBJ databases">
        <title>Sequencing and annotation of Micromonospora carbonacea strain JXNU-1 genome.</title>
        <authorList>
            <person name="Long Z."/>
            <person name="Huang Y."/>
            <person name="Jiang Y."/>
        </authorList>
    </citation>
    <scope>NUCLEOTIDE SEQUENCE [LARGE SCALE GENOMIC DNA]</scope>
    <source>
        <strain evidence="3 4">JXNU-1</strain>
    </source>
</reference>
<evidence type="ECO:0000313" key="4">
    <source>
        <dbReference type="Proteomes" id="UP000032254"/>
    </source>
</evidence>
<evidence type="ECO:0000256" key="1">
    <source>
        <dbReference type="ARBA" id="ARBA00022801"/>
    </source>
</evidence>
<dbReference type="Pfam" id="PF04167">
    <property type="entry name" value="DUF402"/>
    <property type="match status" value="1"/>
</dbReference>
<feature type="domain" description="DUF402" evidence="2">
    <location>
        <begin position="57"/>
        <end position="176"/>
    </location>
</feature>